<reference evidence="2 3" key="1">
    <citation type="submission" date="2020-08" db="EMBL/GenBank/DDBJ databases">
        <title>Genomic Encyclopedia of Type Strains, Phase IV (KMG-IV): sequencing the most valuable type-strain genomes for metagenomic binning, comparative biology and taxonomic classification.</title>
        <authorList>
            <person name="Goeker M."/>
        </authorList>
    </citation>
    <scope>NUCLEOTIDE SEQUENCE [LARGE SCALE GENOMIC DNA]</scope>
    <source>
        <strain evidence="2 3">DSM 17454</strain>
    </source>
</reference>
<dbReference type="AlphaFoldDB" id="A0A8E2BAU4"/>
<evidence type="ECO:0000313" key="3">
    <source>
        <dbReference type="Proteomes" id="UP000532373"/>
    </source>
</evidence>
<gene>
    <name evidence="2" type="ORF">HNQ96_000256</name>
</gene>
<dbReference type="EMBL" id="JACHGI010000001">
    <property type="protein sequence ID" value="MBB6464409.1"/>
    <property type="molecule type" value="Genomic_DNA"/>
</dbReference>
<comment type="caution">
    <text evidence="2">The sequence shown here is derived from an EMBL/GenBank/DDBJ whole genome shotgun (WGS) entry which is preliminary data.</text>
</comment>
<organism evidence="2 3">
    <name type="scientific">Aminobacter carboxidus</name>
    <dbReference type="NCBI Taxonomy" id="376165"/>
    <lineage>
        <taxon>Bacteria</taxon>
        <taxon>Pseudomonadati</taxon>
        <taxon>Pseudomonadota</taxon>
        <taxon>Alphaproteobacteria</taxon>
        <taxon>Hyphomicrobiales</taxon>
        <taxon>Phyllobacteriaceae</taxon>
        <taxon>Aminobacter</taxon>
    </lineage>
</organism>
<evidence type="ECO:0000256" key="1">
    <source>
        <dbReference type="SAM" id="MobiDB-lite"/>
    </source>
</evidence>
<sequence length="65" mass="7184">MFTSIHRVPLGRTTNASPDNRPHFFAGAFSRARKIAVFLKLTGNVEDFGSGFCRIQPACFGQPQN</sequence>
<name>A0A8E2BAU4_9HYPH</name>
<protein>
    <submittedName>
        <fullName evidence="2">Uncharacterized protein</fullName>
    </submittedName>
</protein>
<evidence type="ECO:0000313" key="2">
    <source>
        <dbReference type="EMBL" id="MBB6464409.1"/>
    </source>
</evidence>
<feature type="region of interest" description="Disordered" evidence="1">
    <location>
        <begin position="1"/>
        <end position="20"/>
    </location>
</feature>
<dbReference type="RefSeq" id="WP_184767006.1">
    <property type="nucleotide sequence ID" value="NZ_JACHGI010000001.1"/>
</dbReference>
<dbReference type="Proteomes" id="UP000532373">
    <property type="component" value="Unassembled WGS sequence"/>
</dbReference>
<accession>A0A8E2BAU4</accession>
<proteinExistence type="predicted"/>